<organism evidence="1">
    <name type="scientific">Podoviridae sp. ctG4L18</name>
    <dbReference type="NCBI Taxonomy" id="2825234"/>
    <lineage>
        <taxon>Viruses</taxon>
        <taxon>Duplodnaviria</taxon>
        <taxon>Heunggongvirae</taxon>
        <taxon>Uroviricota</taxon>
        <taxon>Caudoviricetes</taxon>
    </lineage>
</organism>
<evidence type="ECO:0000313" key="1">
    <source>
        <dbReference type="EMBL" id="DAF96158.1"/>
    </source>
</evidence>
<accession>A0A8S5UP52</accession>
<dbReference type="EMBL" id="BK016114">
    <property type="protein sequence ID" value="DAF96158.1"/>
    <property type="molecule type" value="Genomic_DNA"/>
</dbReference>
<reference evidence="1" key="1">
    <citation type="journal article" date="2021" name="Proc. Natl. Acad. Sci. U.S.A.">
        <title>A Catalog of Tens of Thousands of Viruses from Human Metagenomes Reveals Hidden Associations with Chronic Diseases.</title>
        <authorList>
            <person name="Tisza M.J."/>
            <person name="Buck C.B."/>
        </authorList>
    </citation>
    <scope>NUCLEOTIDE SEQUENCE</scope>
    <source>
        <strain evidence="1">CtG4L18</strain>
    </source>
</reference>
<sequence>MSKFSNIGNRLKFIHGSKYLAKKFEKAFPLATSEALEEGRQ</sequence>
<protein>
    <submittedName>
        <fullName evidence="1">Uncharacterized protein</fullName>
    </submittedName>
</protein>
<proteinExistence type="predicted"/>
<name>A0A8S5UP52_9CAUD</name>